<evidence type="ECO:0000313" key="2">
    <source>
        <dbReference type="Proteomes" id="UP000886744"/>
    </source>
</evidence>
<proteinExistence type="predicted"/>
<organism evidence="1 2">
    <name type="scientific">Candidatus Coprenecus avistercoris</name>
    <dbReference type="NCBI Taxonomy" id="2840730"/>
    <lineage>
        <taxon>Bacteria</taxon>
        <taxon>Pseudomonadati</taxon>
        <taxon>Bacteroidota</taxon>
        <taxon>Bacteroidia</taxon>
        <taxon>Bacteroidales</taxon>
        <taxon>Rikenellaceae</taxon>
        <taxon>Rikenellaceae incertae sedis</taxon>
        <taxon>Candidatus Coprenecus</taxon>
    </lineage>
</organism>
<accession>A0A9D1E2B8</accession>
<dbReference type="Proteomes" id="UP000886744">
    <property type="component" value="Unassembled WGS sequence"/>
</dbReference>
<protein>
    <submittedName>
        <fullName evidence="1">Uncharacterized protein</fullName>
    </submittedName>
</protein>
<dbReference type="AlphaFoldDB" id="A0A9D1E2B8"/>
<reference evidence="1" key="2">
    <citation type="journal article" date="2021" name="PeerJ">
        <title>Extensive microbial diversity within the chicken gut microbiome revealed by metagenomics and culture.</title>
        <authorList>
            <person name="Gilroy R."/>
            <person name="Ravi A."/>
            <person name="Getino M."/>
            <person name="Pursley I."/>
            <person name="Horton D.L."/>
            <person name="Alikhan N.F."/>
            <person name="Baker D."/>
            <person name="Gharbi K."/>
            <person name="Hall N."/>
            <person name="Watson M."/>
            <person name="Adriaenssens E.M."/>
            <person name="Foster-Nyarko E."/>
            <person name="Jarju S."/>
            <person name="Secka A."/>
            <person name="Antonio M."/>
            <person name="Oren A."/>
            <person name="Chaudhuri R.R."/>
            <person name="La Ragione R."/>
            <person name="Hildebrand F."/>
            <person name="Pallen M.J."/>
        </authorList>
    </citation>
    <scope>NUCLEOTIDE SEQUENCE</scope>
    <source>
        <strain evidence="1">ChiHjej13B12-12457</strain>
    </source>
</reference>
<sequence length="171" mass="19580">MKNIDIWKLQVLGLQSATSHDVTPAHAYKLTRLKKEVRDAVKKIVDAEQEILKDEGVNLEDPAATESKLKDMRKKMSELSSDQKKEYDDLKVRYDRYKGMHDALMEDDTPLEGIKSMPYDAWHQLQAENRSKTVVMNGRAVPGVDVFSGELEFILEDVLWKAPEDEDGNNM</sequence>
<gene>
    <name evidence="1" type="ORF">IAC94_07470</name>
</gene>
<name>A0A9D1E2B8_9BACT</name>
<reference evidence="1" key="1">
    <citation type="submission" date="2020-10" db="EMBL/GenBank/DDBJ databases">
        <authorList>
            <person name="Gilroy R."/>
        </authorList>
    </citation>
    <scope>NUCLEOTIDE SEQUENCE</scope>
    <source>
        <strain evidence="1">ChiHjej13B12-12457</strain>
    </source>
</reference>
<comment type="caution">
    <text evidence="1">The sequence shown here is derived from an EMBL/GenBank/DDBJ whole genome shotgun (WGS) entry which is preliminary data.</text>
</comment>
<dbReference type="EMBL" id="DVHI01000093">
    <property type="protein sequence ID" value="HIR63341.1"/>
    <property type="molecule type" value="Genomic_DNA"/>
</dbReference>
<evidence type="ECO:0000313" key="1">
    <source>
        <dbReference type="EMBL" id="HIR63341.1"/>
    </source>
</evidence>